<keyword evidence="1" id="KW-1185">Reference proteome</keyword>
<accession>A0A7E6FJX6</accession>
<protein>
    <submittedName>
        <fullName evidence="2">Uncharacterized protein LOC118767479</fullName>
    </submittedName>
</protein>
<dbReference type="AlphaFoldDB" id="A0A7E6FJX6"/>
<dbReference type="RefSeq" id="XP_036367994.1">
    <property type="nucleotide sequence ID" value="XM_036512101.1"/>
</dbReference>
<dbReference type="KEGG" id="osn:118767479"/>
<evidence type="ECO:0000313" key="1">
    <source>
        <dbReference type="Proteomes" id="UP000515154"/>
    </source>
</evidence>
<reference evidence="2" key="1">
    <citation type="submission" date="2025-08" db="UniProtKB">
        <authorList>
            <consortium name="RefSeq"/>
        </authorList>
    </citation>
    <scope>IDENTIFICATION</scope>
</reference>
<sequence>MYKLKKPTYLPSQSQKYGQIPSIEMCTKDDTATPAYDFKVEAKFVSRPNELKLPEKPVSLERKYHGYNRLPNFRIYSPVVPLVELNEPLIGKGLVNQFRIENLHLPIIHW</sequence>
<proteinExistence type="predicted"/>
<evidence type="ECO:0000313" key="2">
    <source>
        <dbReference type="RefSeq" id="XP_036367994.1"/>
    </source>
</evidence>
<gene>
    <name evidence="2" type="primary">LOC118767479</name>
</gene>
<name>A0A7E6FJX6_9MOLL</name>
<organism evidence="1 2">
    <name type="scientific">Octopus sinensis</name>
    <name type="common">East Asian common octopus</name>
    <dbReference type="NCBI Taxonomy" id="2607531"/>
    <lineage>
        <taxon>Eukaryota</taxon>
        <taxon>Metazoa</taxon>
        <taxon>Spiralia</taxon>
        <taxon>Lophotrochozoa</taxon>
        <taxon>Mollusca</taxon>
        <taxon>Cephalopoda</taxon>
        <taxon>Coleoidea</taxon>
        <taxon>Octopodiformes</taxon>
        <taxon>Octopoda</taxon>
        <taxon>Incirrata</taxon>
        <taxon>Octopodidae</taxon>
        <taxon>Octopus</taxon>
    </lineage>
</organism>
<dbReference type="Proteomes" id="UP000515154">
    <property type="component" value="Linkage group LG22"/>
</dbReference>